<keyword evidence="3" id="KW-1185">Reference proteome</keyword>
<dbReference type="GO" id="GO:0006313">
    <property type="term" value="P:DNA transposition"/>
    <property type="evidence" value="ECO:0007669"/>
    <property type="project" value="InterPro"/>
</dbReference>
<dbReference type="InterPro" id="IPR002513">
    <property type="entry name" value="Tn3_Tnp_DDE_dom"/>
</dbReference>
<evidence type="ECO:0000259" key="1">
    <source>
        <dbReference type="Pfam" id="PF01526"/>
    </source>
</evidence>
<dbReference type="Proteomes" id="UP000076925">
    <property type="component" value="Unassembled WGS sequence"/>
</dbReference>
<evidence type="ECO:0000313" key="3">
    <source>
        <dbReference type="Proteomes" id="UP000076925"/>
    </source>
</evidence>
<reference evidence="2 3" key="1">
    <citation type="journal article" date="2013" name="Genome Biol. Evol.">
        <title>Genomes of Stigonematalean cyanobacteria (subsection V) and the evolution of oxygenic photosynthesis from prokaryotes to plastids.</title>
        <authorList>
            <person name="Dagan T."/>
            <person name="Roettger M."/>
            <person name="Stucken K."/>
            <person name="Landan G."/>
            <person name="Koch R."/>
            <person name="Major P."/>
            <person name="Gould S.B."/>
            <person name="Goremykin V.V."/>
            <person name="Rippka R."/>
            <person name="Tandeau de Marsac N."/>
            <person name="Gugger M."/>
            <person name="Lockhart P.J."/>
            <person name="Allen J.F."/>
            <person name="Brune I."/>
            <person name="Maus I."/>
            <person name="Puhler A."/>
            <person name="Martin W.F."/>
        </authorList>
    </citation>
    <scope>NUCLEOTIDE SEQUENCE [LARGE SCALE GENOMIC DNA]</scope>
    <source>
        <strain evidence="2 3">PCC 7110</strain>
    </source>
</reference>
<evidence type="ECO:0000313" key="2">
    <source>
        <dbReference type="EMBL" id="KYC40017.1"/>
    </source>
</evidence>
<gene>
    <name evidence="2" type="ORF">WA1_29100</name>
</gene>
<dbReference type="Pfam" id="PF01526">
    <property type="entry name" value="DDE_Tnp_Tn3"/>
    <property type="match status" value="1"/>
</dbReference>
<dbReference type="EMBL" id="ANNX02000031">
    <property type="protein sequence ID" value="KYC40017.1"/>
    <property type="molecule type" value="Genomic_DNA"/>
</dbReference>
<organism evidence="2 3">
    <name type="scientific">Scytonema hofmannii PCC 7110</name>
    <dbReference type="NCBI Taxonomy" id="128403"/>
    <lineage>
        <taxon>Bacteria</taxon>
        <taxon>Bacillati</taxon>
        <taxon>Cyanobacteriota</taxon>
        <taxon>Cyanophyceae</taxon>
        <taxon>Nostocales</taxon>
        <taxon>Scytonemataceae</taxon>
        <taxon>Scytonema</taxon>
    </lineage>
</organism>
<dbReference type="GO" id="GO:0004803">
    <property type="term" value="F:transposase activity"/>
    <property type="evidence" value="ECO:0007669"/>
    <property type="project" value="InterPro"/>
</dbReference>
<accession>A0A139X5N1</accession>
<feature type="domain" description="Tn3 transposase DDE" evidence="1">
    <location>
        <begin position="13"/>
        <end position="60"/>
    </location>
</feature>
<dbReference type="AlphaFoldDB" id="A0A139X5N1"/>
<comment type="caution">
    <text evidence="2">The sequence shown here is derived from an EMBL/GenBank/DDBJ whole genome shotgun (WGS) entry which is preliminary data.</text>
</comment>
<name>A0A139X5N1_9CYAN</name>
<protein>
    <recommendedName>
        <fullName evidence="1">Tn3 transposase DDE domain-containing protein</fullName>
    </recommendedName>
</protein>
<proteinExistence type="predicted"/>
<sequence>MNKNYQFCASTEVQISLVYINTLMIQRVLAEADWMTRMKKEDLRALSPLIWVYVNPYGTFRLDMNERLQIDTA</sequence>